<dbReference type="RefSeq" id="WP_099149483.1">
    <property type="nucleotide sequence ID" value="NZ_PDUD01000011.1"/>
</dbReference>
<gene>
    <name evidence="1" type="ORF">CRP01_07940</name>
</gene>
<dbReference type="Pfam" id="PF14903">
    <property type="entry name" value="WG_beta_rep"/>
    <property type="match status" value="2"/>
</dbReference>
<dbReference type="AlphaFoldDB" id="A0A2D0NFF6"/>
<name>A0A2D0NFF6_FLAN2</name>
<evidence type="ECO:0000313" key="2">
    <source>
        <dbReference type="Proteomes" id="UP000223913"/>
    </source>
</evidence>
<keyword evidence="2" id="KW-1185">Reference proteome</keyword>
<evidence type="ECO:0000313" key="1">
    <source>
        <dbReference type="EMBL" id="PHN07148.1"/>
    </source>
</evidence>
<dbReference type="InterPro" id="IPR032774">
    <property type="entry name" value="WG_beta_rep"/>
</dbReference>
<sequence>MKSACSALKTFSLLLLLAGPGDLYGQTIEWLIEPTYPYGEMLNYQYPVLGNREEAYTYQNGEVVPFKGAFFRPLDVHDNEKYDYYVLGGDSLYLKERGTLNLSKGIYWSDAAYSHQTDISAYNDHVLYQRNDSVFYNNVGQIAERYIGPSFYIGPINSRYITKIVHGEKNKTILLDFTGRIIAEEGEGEQYLDNYPHLIIVKTGERFRILNLEGEEVMPTRGFSSYAPRCVYNDSVLIVQEGIASVFFKWDKVVDPGTVFTQVDHFPIAVSGVSHSLFKVRKGSKYGIMDSNFELIVPLKFKSISAALSEDGYIYGNAPGQSTLFNRLGEEIITLPYDGIRFVCEDRYAVMKNNRWGVVNGQNEVIIDLDLYFETSYPNIQSMEVNGHPLIFVSVDRTKVRKIYDRDGNLLGQFVYTDETGEPRLFYDFVWHARALTPSVIEGAVAQGLDLNAYWIRSVQFGENDRWWGIVDRAGNEVLPAKYDKIHRIPGTQVFICRNSSKQYGLFRIR</sequence>
<protein>
    <recommendedName>
        <fullName evidence="3">WG repeat-containing protein</fullName>
    </recommendedName>
</protein>
<comment type="caution">
    <text evidence="1">The sequence shown here is derived from an EMBL/GenBank/DDBJ whole genome shotgun (WGS) entry which is preliminary data.</text>
</comment>
<organism evidence="1 2">
    <name type="scientific">Flavilitoribacter nigricans (strain ATCC 23147 / DSM 23189 / NBRC 102662 / NCIMB 1420 / SS-2)</name>
    <name type="common">Lewinella nigricans</name>
    <dbReference type="NCBI Taxonomy" id="1122177"/>
    <lineage>
        <taxon>Bacteria</taxon>
        <taxon>Pseudomonadati</taxon>
        <taxon>Bacteroidota</taxon>
        <taxon>Saprospiria</taxon>
        <taxon>Saprospirales</taxon>
        <taxon>Lewinellaceae</taxon>
        <taxon>Flavilitoribacter</taxon>
    </lineage>
</organism>
<proteinExistence type="predicted"/>
<dbReference type="Proteomes" id="UP000223913">
    <property type="component" value="Unassembled WGS sequence"/>
</dbReference>
<dbReference type="OrthoDB" id="5464673at2"/>
<reference evidence="1 2" key="1">
    <citation type="submission" date="2017-10" db="EMBL/GenBank/DDBJ databases">
        <title>The draft genome sequence of Lewinella nigricans NBRC 102662.</title>
        <authorList>
            <person name="Wang K."/>
        </authorList>
    </citation>
    <scope>NUCLEOTIDE SEQUENCE [LARGE SCALE GENOMIC DNA]</scope>
    <source>
        <strain evidence="1 2">NBRC 102662</strain>
    </source>
</reference>
<accession>A0A2D0NFF6</accession>
<evidence type="ECO:0008006" key="3">
    <source>
        <dbReference type="Google" id="ProtNLM"/>
    </source>
</evidence>
<dbReference type="EMBL" id="PDUD01000011">
    <property type="protein sequence ID" value="PHN07148.1"/>
    <property type="molecule type" value="Genomic_DNA"/>
</dbReference>